<dbReference type="EMBL" id="CP100355">
    <property type="protein sequence ID" value="UTF52862.1"/>
    <property type="molecule type" value="Genomic_DNA"/>
</dbReference>
<dbReference type="InterPro" id="IPR055757">
    <property type="entry name" value="DUF7333"/>
</dbReference>
<dbReference type="Proteomes" id="UP001056855">
    <property type="component" value="Chromosome"/>
</dbReference>
<keyword evidence="1" id="KW-1133">Transmembrane helix</keyword>
<evidence type="ECO:0000256" key="1">
    <source>
        <dbReference type="SAM" id="Phobius"/>
    </source>
</evidence>
<accession>A0A9E7N6Z4</accession>
<reference evidence="2" key="1">
    <citation type="submission" date="2022-06" db="EMBL/GenBank/DDBJ databases">
        <title>Diverse halophilic archaea isolated from saline environments.</title>
        <authorList>
            <person name="Cui H.-L."/>
        </authorList>
    </citation>
    <scope>NUCLEOTIDE SEQUENCE</scope>
    <source>
        <strain evidence="2">WLHS1</strain>
    </source>
</reference>
<dbReference type="AlphaFoldDB" id="A0A9E7N6Z4"/>
<keyword evidence="3" id="KW-1185">Reference proteome</keyword>
<dbReference type="Pfam" id="PF24020">
    <property type="entry name" value="DUF7333"/>
    <property type="match status" value="1"/>
</dbReference>
<gene>
    <name evidence="2" type="ORF">NGM29_13885</name>
</gene>
<dbReference type="KEGG" id="sawl:NGM29_13885"/>
<dbReference type="RefSeq" id="WP_254156932.1">
    <property type="nucleotide sequence ID" value="NZ_CP100355.1"/>
</dbReference>
<dbReference type="GeneID" id="73291157"/>
<sequence>MALEFDLVKTVGVFVAIIAVGTVALTMMPGMTTGTILTMVLPSMAIFGAIMLAIGVKHGEYRAAR</sequence>
<keyword evidence="1" id="KW-0472">Membrane</keyword>
<feature type="transmembrane region" description="Helical" evidence="1">
    <location>
        <begin position="7"/>
        <end position="28"/>
    </location>
</feature>
<name>A0A9E7N6Z4_9EURY</name>
<feature type="transmembrane region" description="Helical" evidence="1">
    <location>
        <begin position="34"/>
        <end position="56"/>
    </location>
</feature>
<protein>
    <submittedName>
        <fullName evidence="2">Uncharacterized protein</fullName>
    </submittedName>
</protein>
<proteinExistence type="predicted"/>
<keyword evidence="1" id="KW-0812">Transmembrane</keyword>
<evidence type="ECO:0000313" key="2">
    <source>
        <dbReference type="EMBL" id="UTF52862.1"/>
    </source>
</evidence>
<organism evidence="2 3">
    <name type="scientific">Natronosalvus rutilus</name>
    <dbReference type="NCBI Taxonomy" id="2953753"/>
    <lineage>
        <taxon>Archaea</taxon>
        <taxon>Methanobacteriati</taxon>
        <taxon>Methanobacteriota</taxon>
        <taxon>Stenosarchaea group</taxon>
        <taxon>Halobacteria</taxon>
        <taxon>Halobacteriales</taxon>
        <taxon>Natrialbaceae</taxon>
        <taxon>Natronosalvus</taxon>
    </lineage>
</organism>
<evidence type="ECO:0000313" key="3">
    <source>
        <dbReference type="Proteomes" id="UP001056855"/>
    </source>
</evidence>